<evidence type="ECO:0000313" key="15">
    <source>
        <dbReference type="EMBL" id="UOA14542.1"/>
    </source>
</evidence>
<proteinExistence type="inferred from homology"/>
<dbReference type="Gene3D" id="3.30.1380.10">
    <property type="match status" value="1"/>
</dbReference>
<evidence type="ECO:0000256" key="8">
    <source>
        <dbReference type="ARBA" id="ARBA00023049"/>
    </source>
</evidence>
<evidence type="ECO:0000256" key="13">
    <source>
        <dbReference type="SAM" id="Phobius"/>
    </source>
</evidence>
<evidence type="ECO:0000256" key="12">
    <source>
        <dbReference type="SAM" id="MobiDB-lite"/>
    </source>
</evidence>
<keyword evidence="8" id="KW-0482">Metalloprotease</keyword>
<keyword evidence="6 15" id="KW-0378">Hydrolase</keyword>
<comment type="cofactor">
    <cofactor evidence="1">
        <name>Zn(2+)</name>
        <dbReference type="ChEBI" id="CHEBI:29105"/>
    </cofactor>
</comment>
<name>A0ABY3ZK21_9RHOB</name>
<keyword evidence="16" id="KW-1185">Reference proteome</keyword>
<protein>
    <recommendedName>
        <fullName evidence="11">Murein endopeptidase K</fullName>
    </recommendedName>
</protein>
<keyword evidence="13" id="KW-1133">Transmembrane helix</keyword>
<feature type="transmembrane region" description="Helical" evidence="13">
    <location>
        <begin position="161"/>
        <end position="179"/>
    </location>
</feature>
<evidence type="ECO:0000313" key="16">
    <source>
        <dbReference type="Proteomes" id="UP000831019"/>
    </source>
</evidence>
<accession>A0ABY3ZK21</accession>
<gene>
    <name evidence="15" type="ORF">DSM109990_01348</name>
</gene>
<feature type="compositionally biased region" description="Basic and acidic residues" evidence="12">
    <location>
        <begin position="145"/>
        <end position="154"/>
    </location>
</feature>
<dbReference type="RefSeq" id="WP_243262890.1">
    <property type="nucleotide sequence ID" value="NZ_CP085144.1"/>
</dbReference>
<reference evidence="16" key="1">
    <citation type="journal article" date="2022" name="Microorganisms">
        <title>Beyond the ABCs#Discovery of Three New Plasmid Types in Rhodobacterales (RepQ, RepY, RepW).</title>
        <authorList>
            <person name="Freese H.M."/>
            <person name="Ringel V."/>
            <person name="Overmann J."/>
            <person name="Petersen J."/>
        </authorList>
    </citation>
    <scope>NUCLEOTIDE SEQUENCE [LARGE SCALE GENOMIC DNA]</scope>
    <source>
        <strain evidence="16">DSM 109990</strain>
    </source>
</reference>
<keyword evidence="5" id="KW-0732">Signal</keyword>
<comment type="similarity">
    <text evidence="10">Belongs to the peptidase M15 family.</text>
</comment>
<dbReference type="Proteomes" id="UP000831019">
    <property type="component" value="Chromosome"/>
</dbReference>
<keyword evidence="3" id="KW-0645">Protease</keyword>
<evidence type="ECO:0000256" key="7">
    <source>
        <dbReference type="ARBA" id="ARBA00022833"/>
    </source>
</evidence>
<evidence type="ECO:0000259" key="14">
    <source>
        <dbReference type="Pfam" id="PF08291"/>
    </source>
</evidence>
<dbReference type="PANTHER" id="PTHR37425">
    <property type="match status" value="1"/>
</dbReference>
<evidence type="ECO:0000256" key="1">
    <source>
        <dbReference type="ARBA" id="ARBA00001947"/>
    </source>
</evidence>
<dbReference type="Pfam" id="PF08291">
    <property type="entry name" value="Peptidase_M15_3"/>
    <property type="match status" value="1"/>
</dbReference>
<dbReference type="InterPro" id="IPR010275">
    <property type="entry name" value="MepK"/>
</dbReference>
<keyword evidence="9" id="KW-0961">Cell wall biogenesis/degradation</keyword>
<keyword evidence="7" id="KW-0862">Zinc</keyword>
<dbReference type="SUPFAM" id="SSF55166">
    <property type="entry name" value="Hedgehog/DD-peptidase"/>
    <property type="match status" value="1"/>
</dbReference>
<keyword evidence="13" id="KW-0472">Membrane</keyword>
<feature type="domain" description="Peptidase M15A C-terminal" evidence="14">
    <location>
        <begin position="20"/>
        <end position="120"/>
    </location>
</feature>
<evidence type="ECO:0000256" key="9">
    <source>
        <dbReference type="ARBA" id="ARBA00023316"/>
    </source>
</evidence>
<evidence type="ECO:0000256" key="3">
    <source>
        <dbReference type="ARBA" id="ARBA00022670"/>
    </source>
</evidence>
<dbReference type="EMBL" id="CP085144">
    <property type="protein sequence ID" value="UOA14542.1"/>
    <property type="molecule type" value="Genomic_DNA"/>
</dbReference>
<evidence type="ECO:0000256" key="2">
    <source>
        <dbReference type="ARBA" id="ARBA00004776"/>
    </source>
</evidence>
<dbReference type="InterPro" id="IPR009045">
    <property type="entry name" value="Zn_M74/Hedgehog-like"/>
</dbReference>
<organism evidence="15 16">
    <name type="scientific">Sulfitobacter dubius</name>
    <dbReference type="NCBI Taxonomy" id="218673"/>
    <lineage>
        <taxon>Bacteria</taxon>
        <taxon>Pseudomonadati</taxon>
        <taxon>Pseudomonadota</taxon>
        <taxon>Alphaproteobacteria</taxon>
        <taxon>Rhodobacterales</taxon>
        <taxon>Roseobacteraceae</taxon>
        <taxon>Sulfitobacter</taxon>
    </lineage>
</organism>
<sequence>MSKIYKHWRDYPMAEWRWPSFSPQEMACRGTGRLMIVPEAMDKLQALRNKLGAPMIVNSAYRSPEHNRNVGGAKGSKHMEGIAFDVRMDNHDPDTYISAALSVGFKGIGTYPKQNFVHVDARPTRANWGKPFPKRQATPGFAPETPREPDSVAKDGQAKGILTGLGGTAAVSGGVLSGLGDLDPVAQYIAMGGLGLTVAALVYLFRKRLARLAE</sequence>
<evidence type="ECO:0000256" key="4">
    <source>
        <dbReference type="ARBA" id="ARBA00022723"/>
    </source>
</evidence>
<keyword evidence="13" id="KW-0812">Transmembrane</keyword>
<keyword evidence="4" id="KW-0479">Metal-binding</keyword>
<evidence type="ECO:0000256" key="6">
    <source>
        <dbReference type="ARBA" id="ARBA00022801"/>
    </source>
</evidence>
<feature type="transmembrane region" description="Helical" evidence="13">
    <location>
        <begin position="185"/>
        <end position="205"/>
    </location>
</feature>
<comment type="pathway">
    <text evidence="2">Cell wall biogenesis; cell wall polysaccharide biosynthesis.</text>
</comment>
<dbReference type="InterPro" id="IPR013230">
    <property type="entry name" value="Peptidase_M15A_C"/>
</dbReference>
<feature type="region of interest" description="Disordered" evidence="12">
    <location>
        <begin position="127"/>
        <end position="154"/>
    </location>
</feature>
<evidence type="ECO:0000256" key="5">
    <source>
        <dbReference type="ARBA" id="ARBA00022729"/>
    </source>
</evidence>
<dbReference type="GO" id="GO:0009046">
    <property type="term" value="F:zinc D-Ala-D-Ala carboxypeptidase activity"/>
    <property type="evidence" value="ECO:0007669"/>
    <property type="project" value="UniProtKB-EC"/>
</dbReference>
<evidence type="ECO:0000256" key="10">
    <source>
        <dbReference type="ARBA" id="ARBA00093448"/>
    </source>
</evidence>
<evidence type="ECO:0000256" key="11">
    <source>
        <dbReference type="ARBA" id="ARBA00093666"/>
    </source>
</evidence>
<dbReference type="PANTHER" id="PTHR37425:SF1">
    <property type="entry name" value="OUTER MEMBRANE PROTEIN"/>
    <property type="match status" value="1"/>
</dbReference>
<keyword evidence="15" id="KW-0121">Carboxypeptidase</keyword>